<dbReference type="InParanoid" id="B9TD37"/>
<dbReference type="AlphaFoldDB" id="B9TD37"/>
<organism evidence="1 2">
    <name type="scientific">Ricinus communis</name>
    <name type="common">Castor bean</name>
    <dbReference type="NCBI Taxonomy" id="3988"/>
    <lineage>
        <taxon>Eukaryota</taxon>
        <taxon>Viridiplantae</taxon>
        <taxon>Streptophyta</taxon>
        <taxon>Embryophyta</taxon>
        <taxon>Tracheophyta</taxon>
        <taxon>Spermatophyta</taxon>
        <taxon>Magnoliopsida</taxon>
        <taxon>eudicotyledons</taxon>
        <taxon>Gunneridae</taxon>
        <taxon>Pentapetalae</taxon>
        <taxon>rosids</taxon>
        <taxon>fabids</taxon>
        <taxon>Malpighiales</taxon>
        <taxon>Euphorbiaceae</taxon>
        <taxon>Acalyphoideae</taxon>
        <taxon>Acalypheae</taxon>
        <taxon>Ricinus</taxon>
    </lineage>
</organism>
<gene>
    <name evidence="1" type="ORF">RCOM_1850110</name>
</gene>
<dbReference type="EMBL" id="EQ977854">
    <property type="protein sequence ID" value="EEF26225.1"/>
    <property type="molecule type" value="Genomic_DNA"/>
</dbReference>
<dbReference type="Proteomes" id="UP000008311">
    <property type="component" value="Unassembled WGS sequence"/>
</dbReference>
<reference evidence="2" key="1">
    <citation type="journal article" date="2010" name="Nat. Biotechnol.">
        <title>Draft genome sequence of the oilseed species Ricinus communis.</title>
        <authorList>
            <person name="Chan A.P."/>
            <person name="Crabtree J."/>
            <person name="Zhao Q."/>
            <person name="Lorenzi H."/>
            <person name="Orvis J."/>
            <person name="Puiu D."/>
            <person name="Melake-Berhan A."/>
            <person name="Jones K.M."/>
            <person name="Redman J."/>
            <person name="Chen G."/>
            <person name="Cahoon E.B."/>
            <person name="Gedil M."/>
            <person name="Stanke M."/>
            <person name="Haas B.J."/>
            <person name="Wortman J.R."/>
            <person name="Fraser-Liggett C.M."/>
            <person name="Ravel J."/>
            <person name="Rabinowicz P.D."/>
        </authorList>
    </citation>
    <scope>NUCLEOTIDE SEQUENCE [LARGE SCALE GENOMIC DNA]</scope>
    <source>
        <strain evidence="2">cv. Hale</strain>
    </source>
</reference>
<evidence type="ECO:0000313" key="2">
    <source>
        <dbReference type="Proteomes" id="UP000008311"/>
    </source>
</evidence>
<accession>B9TD37</accession>
<name>B9TD37_RICCO</name>
<sequence>MAEQLRRQIGWRARDEGEISCGQFRIQIERAIRTGADQRRQRVAHVDDVFVEPREACARQRHLHFRLAQFDLRIEACVDALLRQIENALPLLQRLSADFAERLQLRELQICFDDGAGEQQAGACCLCGGGLAARAAGGDGGAIAAPEIQLVAAAQFDIAVALERTRDWIGIQAVLAVALPRRIGSGIETRHLRGPRAFDIGIGGGNARGGIDQLRTVGERLGDQRIQLRIAVAFPPVRRWPFAGLRAQTFPCGERIDVADFLLAADAAVIRAAGENEQQRGGEQASRPEMRRPRTRIYRHVLFSLTTSPPACAISLRSSSLN</sequence>
<protein>
    <submittedName>
        <fullName evidence="1">Uncharacterized protein</fullName>
    </submittedName>
</protein>
<proteinExistence type="predicted"/>
<keyword evidence="2" id="KW-1185">Reference proteome</keyword>
<evidence type="ECO:0000313" key="1">
    <source>
        <dbReference type="EMBL" id="EEF26225.1"/>
    </source>
</evidence>